<evidence type="ECO:0000313" key="1">
    <source>
        <dbReference type="EMBL" id="CAF1015834.1"/>
    </source>
</evidence>
<evidence type="ECO:0000313" key="2">
    <source>
        <dbReference type="Proteomes" id="UP000663864"/>
    </source>
</evidence>
<name>A0A814HVA2_9BILA</name>
<gene>
    <name evidence="1" type="ORF">ZHD862_LOCUS13275</name>
</gene>
<proteinExistence type="predicted"/>
<sequence length="251" mass="29720">MEKQVHQFVVGTIMDSNIPRLIKYQILKNLHHIHCLKISSSFFYELACHLTQLFHHDQFNIDAHTLPFCDLIDKYTNHHKLWNYCRENKKLFELLAKKEPKAMCHLAIEHVNQLEKHKRVLPAFILSKEKRMFDKALDGMIQLITLVASHQPGIIKYELPSNSSGTELSIFLFPRSFSIDNYVRLFFILYETYNLKIIEEIMDIVFNHLQKTSTTVETILIYGFLLLIQAEHYQNKQQQEKIQQFACKIIK</sequence>
<protein>
    <submittedName>
        <fullName evidence="1">Uncharacterized protein</fullName>
    </submittedName>
</protein>
<dbReference type="AlphaFoldDB" id="A0A814HVA2"/>
<reference evidence="1" key="1">
    <citation type="submission" date="2021-02" db="EMBL/GenBank/DDBJ databases">
        <authorList>
            <person name="Nowell W R."/>
        </authorList>
    </citation>
    <scope>NUCLEOTIDE SEQUENCE</scope>
</reference>
<dbReference type="Proteomes" id="UP000663864">
    <property type="component" value="Unassembled WGS sequence"/>
</dbReference>
<dbReference type="EMBL" id="CAJNOT010000541">
    <property type="protein sequence ID" value="CAF1015834.1"/>
    <property type="molecule type" value="Genomic_DNA"/>
</dbReference>
<comment type="caution">
    <text evidence="1">The sequence shown here is derived from an EMBL/GenBank/DDBJ whole genome shotgun (WGS) entry which is preliminary data.</text>
</comment>
<accession>A0A814HVA2</accession>
<organism evidence="1 2">
    <name type="scientific">Rotaria sordida</name>
    <dbReference type="NCBI Taxonomy" id="392033"/>
    <lineage>
        <taxon>Eukaryota</taxon>
        <taxon>Metazoa</taxon>
        <taxon>Spiralia</taxon>
        <taxon>Gnathifera</taxon>
        <taxon>Rotifera</taxon>
        <taxon>Eurotatoria</taxon>
        <taxon>Bdelloidea</taxon>
        <taxon>Philodinida</taxon>
        <taxon>Philodinidae</taxon>
        <taxon>Rotaria</taxon>
    </lineage>
</organism>